<protein>
    <submittedName>
        <fullName evidence="2">Uncharacterized protein</fullName>
    </submittedName>
</protein>
<feature type="region of interest" description="Disordered" evidence="1">
    <location>
        <begin position="1"/>
        <end position="37"/>
    </location>
</feature>
<evidence type="ECO:0000256" key="1">
    <source>
        <dbReference type="SAM" id="MobiDB-lite"/>
    </source>
</evidence>
<proteinExistence type="predicted"/>
<accession>A0A834T617</accession>
<organism evidence="2 3">
    <name type="scientific">Senna tora</name>
    <dbReference type="NCBI Taxonomy" id="362788"/>
    <lineage>
        <taxon>Eukaryota</taxon>
        <taxon>Viridiplantae</taxon>
        <taxon>Streptophyta</taxon>
        <taxon>Embryophyta</taxon>
        <taxon>Tracheophyta</taxon>
        <taxon>Spermatophyta</taxon>
        <taxon>Magnoliopsida</taxon>
        <taxon>eudicotyledons</taxon>
        <taxon>Gunneridae</taxon>
        <taxon>Pentapetalae</taxon>
        <taxon>rosids</taxon>
        <taxon>fabids</taxon>
        <taxon>Fabales</taxon>
        <taxon>Fabaceae</taxon>
        <taxon>Caesalpinioideae</taxon>
        <taxon>Cassia clade</taxon>
        <taxon>Senna</taxon>
    </lineage>
</organism>
<feature type="compositionally biased region" description="Polar residues" evidence="1">
    <location>
        <begin position="1"/>
        <end position="13"/>
    </location>
</feature>
<dbReference type="OrthoDB" id="6270329at2759"/>
<gene>
    <name evidence="2" type="ORF">G2W53_029684</name>
</gene>
<sequence>MVLISGSNKSALQHANDPRSKAQQGLAAHHNPHHQGNKNIESARLQNALNTNLTKGMTTTLEEFKFGFPSNGLSTTSNKWWGSSGPDDSASKKPDCAGASKHNKGQVEERAKENAGTETCETGKDEETSKTLQGTALLKSIRKRAAEEGREALKLGVSRGYGGKKIGKREKILLLQIFRSSLPRSWLHDS</sequence>
<dbReference type="Proteomes" id="UP000634136">
    <property type="component" value="Unassembled WGS sequence"/>
</dbReference>
<dbReference type="PANTHER" id="PTHR48460">
    <property type="entry name" value="RWP-RK DOMAIN-CONTAINING PROTEIN"/>
    <property type="match status" value="1"/>
</dbReference>
<feature type="compositionally biased region" description="Basic and acidic residues" evidence="1">
    <location>
        <begin position="105"/>
        <end position="129"/>
    </location>
</feature>
<reference evidence="2" key="1">
    <citation type="submission" date="2020-09" db="EMBL/GenBank/DDBJ databases">
        <title>Genome-Enabled Discovery of Anthraquinone Biosynthesis in Senna tora.</title>
        <authorList>
            <person name="Kang S.-H."/>
            <person name="Pandey R.P."/>
            <person name="Lee C.-M."/>
            <person name="Sim J.-S."/>
            <person name="Jeong J.-T."/>
            <person name="Choi B.-S."/>
            <person name="Jung M."/>
            <person name="Ginzburg D."/>
            <person name="Zhao K."/>
            <person name="Won S.Y."/>
            <person name="Oh T.-J."/>
            <person name="Yu Y."/>
            <person name="Kim N.-H."/>
            <person name="Lee O.R."/>
            <person name="Lee T.-H."/>
            <person name="Bashyal P."/>
            <person name="Kim T.-S."/>
            <person name="Lee W.-H."/>
            <person name="Kawkins C."/>
            <person name="Kim C.-K."/>
            <person name="Kim J.S."/>
            <person name="Ahn B.O."/>
            <person name="Rhee S.Y."/>
            <person name="Sohng J.K."/>
        </authorList>
    </citation>
    <scope>NUCLEOTIDE SEQUENCE</scope>
    <source>
        <tissue evidence="2">Leaf</tissue>
    </source>
</reference>
<dbReference type="AlphaFoldDB" id="A0A834T617"/>
<feature type="region of interest" description="Disordered" evidence="1">
    <location>
        <begin position="75"/>
        <end position="135"/>
    </location>
</feature>
<dbReference type="EMBL" id="JAAIUW010000009">
    <property type="protein sequence ID" value="KAF7815715.1"/>
    <property type="molecule type" value="Genomic_DNA"/>
</dbReference>
<evidence type="ECO:0000313" key="2">
    <source>
        <dbReference type="EMBL" id="KAF7815715.1"/>
    </source>
</evidence>
<evidence type="ECO:0000313" key="3">
    <source>
        <dbReference type="Proteomes" id="UP000634136"/>
    </source>
</evidence>
<dbReference type="PANTHER" id="PTHR48460:SF1">
    <property type="entry name" value="RWP-RK DOMAIN-CONTAINING PROTEIN"/>
    <property type="match status" value="1"/>
</dbReference>
<comment type="caution">
    <text evidence="2">The sequence shown here is derived from an EMBL/GenBank/DDBJ whole genome shotgun (WGS) entry which is preliminary data.</text>
</comment>
<name>A0A834T617_9FABA</name>
<keyword evidence="3" id="KW-1185">Reference proteome</keyword>